<sequence>MAGIKTIQVPIGPAIVEYGEGKDMVTFDITKGGIVFKAQMSKQDTTVDQYGDSIVGSRTKGGTCECTVPFAIYDLEKIHKAVPNSKYVSDGDKKKLVVSGKAGYDLLKDAKPLRIKPTDPEATANDWLTIPLAGASTDIEYTYDSDNERIANLTFTGYPDTMGEGDLFIMGDETAGTSSGTGSE</sequence>
<dbReference type="Proteomes" id="UP000006562">
    <property type="component" value="Chromosome"/>
</dbReference>
<accession>A0A9P1JFE7</accession>
<dbReference type="KEGG" id="bao:BAMF_0949"/>
<evidence type="ECO:0000313" key="1">
    <source>
        <dbReference type="EMBL" id="CBI42075.1"/>
    </source>
</evidence>
<evidence type="ECO:0000313" key="2">
    <source>
        <dbReference type="Proteomes" id="UP000006562"/>
    </source>
</evidence>
<reference evidence="2" key="2">
    <citation type="journal article" date="2011" name="J. Biotechnol.">
        <title>Genome sequence of B. amyloliquefaciens type strain DSM7(T) reveals differences to plant-associated B. amyloliquefaciens FZB42.</title>
        <authorList>
            <person name="Ruckert C."/>
            <person name="Blom J."/>
            <person name="Chen X."/>
            <person name="Reva O."/>
            <person name="Borriss R."/>
        </authorList>
    </citation>
    <scope>NUCLEOTIDE SEQUENCE [LARGE SCALE GENOMIC DNA]</scope>
    <source>
        <strain evidence="2">DSM 7</strain>
    </source>
</reference>
<keyword evidence="2" id="KW-1185">Reference proteome</keyword>
<protein>
    <submittedName>
        <fullName evidence="1">Uncharacterized protein</fullName>
    </submittedName>
</protein>
<dbReference type="RefSeq" id="WP_013351570.1">
    <property type="nucleotide sequence ID" value="NC_014551.1"/>
</dbReference>
<proteinExistence type="predicted"/>
<name>A0A9P1JFE7_BACAS</name>
<organism evidence="1 2">
    <name type="scientific">Bacillus amyloliquefaciens (strain ATCC 23350 / DSM 7 / BCRC 11601 / CCUG 28519 / NBRC 15535 / NRRL B-14393 / F)</name>
    <dbReference type="NCBI Taxonomy" id="692420"/>
    <lineage>
        <taxon>Bacteria</taxon>
        <taxon>Bacillati</taxon>
        <taxon>Bacillota</taxon>
        <taxon>Bacilli</taxon>
        <taxon>Bacillales</taxon>
        <taxon>Bacillaceae</taxon>
        <taxon>Bacillus</taxon>
        <taxon>Bacillus amyloliquefaciens group</taxon>
    </lineage>
</organism>
<dbReference type="AlphaFoldDB" id="A0A9P1JFE7"/>
<gene>
    <name evidence="1" type="ordered locus">BAMF_0949</name>
</gene>
<dbReference type="EMBL" id="FN597644">
    <property type="protein sequence ID" value="CBI42075.1"/>
    <property type="molecule type" value="Genomic_DNA"/>
</dbReference>
<reference evidence="1 2" key="1">
    <citation type="journal article" date="2011" name="Int. J. Syst. Evol. Microbiol.">
        <title>Relationship of Bacillus amyloliquefaciens clades associated with strains DSM 7T and FZB42T: a proposal for Bacillus amyloliquefaciens subsp. amyloliquefaciens subsp. nov. and Bacillus amyloliquefaciens subsp. plantarum subsp. nov. based on complete genome sequence comparisons.</title>
        <authorList>
            <person name="Borriss R."/>
            <person name="Chen X.H."/>
            <person name="Rueckert C."/>
            <person name="Blom J."/>
            <person name="Becker A."/>
            <person name="Baumgarth B."/>
            <person name="Fan B."/>
            <person name="Pukall R."/>
            <person name="Schumann P."/>
            <person name="Sproer C."/>
            <person name="Junge H."/>
            <person name="Vater J."/>
            <person name="Puhler A."/>
            <person name="Klenk H.P."/>
        </authorList>
    </citation>
    <scope>NUCLEOTIDE SEQUENCE [LARGE SCALE GENOMIC DNA]</scope>
    <source>
        <strain evidence="2">DSM 7</strain>
    </source>
</reference>